<dbReference type="AlphaFoldDB" id="A0A835CXU1"/>
<gene>
    <name evidence="2" type="ORF">HCN44_005242</name>
</gene>
<dbReference type="Proteomes" id="UP000639338">
    <property type="component" value="Unassembled WGS sequence"/>
</dbReference>
<sequence>MSLLNEENNSQRKSKRSISKPTRFREDDSSDDEPAPKKNNTNASRVDEKARKDAKYESEFNIYNIITGDEDICNSTNTNDKLDKLSAMVPIQLSNQTESAFTMDVMTNTEQKTYTVLENVTNMDRETVEKHSFSQISQMENDICSKDIIKQEPLIMPTKQTEEKIMTPNDGGRIKKFLKKSNQKIKQPSVIMTKQTENKLMTPSEGYKVKRLIDSDHSKKKIVHDEHSRTGLKNINPLSTRKNKISISNDMVQISRAQLRNYETTIGNLKNSNAKLIKERNELLNFIQNELSKDEVKKPLQISTIAISLYEQRLEEKLNDFAVNFTDTIINKINNNSSTALRSKEKTQLKNVKIEDEKVLITRPGKTEESVKINLSHRSYFDALNKVELEKIVKNVVSGYWPNSSDRIKIYLKLDSRQKDKDVRIITDEEVMDISYVSLMLFEKQMPSEKLYSDEEFLKNKNKIKAMIGNCLTEQRGNFNRTYQRSENLDGQRQTENIST</sequence>
<reference evidence="2 3" key="1">
    <citation type="submission" date="2020-08" db="EMBL/GenBank/DDBJ databases">
        <title>Aphidius gifuensis genome sequencing and assembly.</title>
        <authorList>
            <person name="Du Z."/>
        </authorList>
    </citation>
    <scope>NUCLEOTIDE SEQUENCE [LARGE SCALE GENOMIC DNA]</scope>
    <source>
        <strain evidence="2">YNYX2018</strain>
        <tissue evidence="2">Adults</tissue>
    </source>
</reference>
<keyword evidence="3" id="KW-1185">Reference proteome</keyword>
<feature type="region of interest" description="Disordered" evidence="1">
    <location>
        <begin position="1"/>
        <end position="52"/>
    </location>
</feature>
<accession>A0A835CXU1</accession>
<comment type="caution">
    <text evidence="2">The sequence shown here is derived from an EMBL/GenBank/DDBJ whole genome shotgun (WGS) entry which is preliminary data.</text>
</comment>
<evidence type="ECO:0000313" key="3">
    <source>
        <dbReference type="Proteomes" id="UP000639338"/>
    </source>
</evidence>
<protein>
    <submittedName>
        <fullName evidence="2">Uncharacterized protein</fullName>
    </submittedName>
</protein>
<evidence type="ECO:0000313" key="2">
    <source>
        <dbReference type="EMBL" id="KAF7996965.1"/>
    </source>
</evidence>
<evidence type="ECO:0000256" key="1">
    <source>
        <dbReference type="SAM" id="MobiDB-lite"/>
    </source>
</evidence>
<dbReference type="EMBL" id="JACMRX010000001">
    <property type="protein sequence ID" value="KAF7996965.1"/>
    <property type="molecule type" value="Genomic_DNA"/>
</dbReference>
<name>A0A835CXU1_APHGI</name>
<organism evidence="2 3">
    <name type="scientific">Aphidius gifuensis</name>
    <name type="common">Parasitoid wasp</name>
    <dbReference type="NCBI Taxonomy" id="684658"/>
    <lineage>
        <taxon>Eukaryota</taxon>
        <taxon>Metazoa</taxon>
        <taxon>Ecdysozoa</taxon>
        <taxon>Arthropoda</taxon>
        <taxon>Hexapoda</taxon>
        <taxon>Insecta</taxon>
        <taxon>Pterygota</taxon>
        <taxon>Neoptera</taxon>
        <taxon>Endopterygota</taxon>
        <taxon>Hymenoptera</taxon>
        <taxon>Apocrita</taxon>
        <taxon>Ichneumonoidea</taxon>
        <taxon>Braconidae</taxon>
        <taxon>Aphidiinae</taxon>
        <taxon>Aphidius</taxon>
    </lineage>
</organism>
<proteinExistence type="predicted"/>